<reference evidence="1" key="1">
    <citation type="submission" date="2018-03" db="EMBL/GenBank/DDBJ databases">
        <authorList>
            <person name="Nunes O.C."/>
            <person name="Lopes A.R."/>
            <person name="Froufe H."/>
            <person name="Munoz-Merida A."/>
            <person name="Barroso C."/>
            <person name="Egas C."/>
        </authorList>
    </citation>
    <scope>NUCLEOTIDE SEQUENCE</scope>
    <source>
        <strain evidence="1">ON4</strain>
    </source>
</reference>
<comment type="caution">
    <text evidence="1">The sequence shown here is derived from an EMBL/GenBank/DDBJ whole genome shotgun (WGS) entry which is preliminary data.</text>
</comment>
<dbReference type="RefSeq" id="WP_084147642.1">
    <property type="nucleotide sequence ID" value="NZ_CP028426.1"/>
</dbReference>
<protein>
    <submittedName>
        <fullName evidence="1">PqqD family protein</fullName>
    </submittedName>
</protein>
<sequence length="59" mass="6313">MLEGSAAVIWRTLGATPRTEEDIIAEVAKAFAQSPLALGSDVRAFLRDLDAQGLAKRTN</sequence>
<dbReference type="Pfam" id="PF05402">
    <property type="entry name" value="PqqD"/>
    <property type="match status" value="1"/>
</dbReference>
<dbReference type="InterPro" id="IPR041881">
    <property type="entry name" value="PqqD_sf"/>
</dbReference>
<reference evidence="1" key="2">
    <citation type="journal article" date="2022" name="Sci. Rep.">
        <title>In silico prediction of the enzymes involved in the degradation of the herbicide molinate by Gulosibacter molinativorax ON4T.</title>
        <authorList>
            <person name="Lopes A.R."/>
            <person name="Bunin E."/>
            <person name="Viana A.T."/>
            <person name="Froufe H."/>
            <person name="Munoz-Merida A."/>
            <person name="Pinho D."/>
            <person name="Figueiredo J."/>
            <person name="Barroso C."/>
            <person name="Vaz-Moreira I."/>
            <person name="Bellanger X."/>
            <person name="Egas C."/>
            <person name="Nunes O.C."/>
        </authorList>
    </citation>
    <scope>NUCLEOTIDE SEQUENCE</scope>
    <source>
        <strain evidence="1">ON4</strain>
    </source>
</reference>
<name>A0ABT7C7S9_9MICO</name>
<accession>A0ABT7C7S9</accession>
<evidence type="ECO:0000313" key="2">
    <source>
        <dbReference type="Proteomes" id="UP001170379"/>
    </source>
</evidence>
<gene>
    <name evidence="1" type="ORF">C7K25_07825</name>
</gene>
<dbReference type="Gene3D" id="1.10.10.1150">
    <property type="entry name" value="Coenzyme PQQ synthesis protein D (PqqD)"/>
    <property type="match status" value="1"/>
</dbReference>
<organism evidence="1 2">
    <name type="scientific">Gulosibacter molinativorax</name>
    <dbReference type="NCBI Taxonomy" id="256821"/>
    <lineage>
        <taxon>Bacteria</taxon>
        <taxon>Bacillati</taxon>
        <taxon>Actinomycetota</taxon>
        <taxon>Actinomycetes</taxon>
        <taxon>Micrococcales</taxon>
        <taxon>Microbacteriaceae</taxon>
        <taxon>Gulosibacter</taxon>
    </lineage>
</organism>
<dbReference type="InterPro" id="IPR008792">
    <property type="entry name" value="PQQD"/>
</dbReference>
<dbReference type="EMBL" id="PXVD01000011">
    <property type="protein sequence ID" value="MDJ1371276.1"/>
    <property type="molecule type" value="Genomic_DNA"/>
</dbReference>
<dbReference type="Proteomes" id="UP001170379">
    <property type="component" value="Unassembled WGS sequence"/>
</dbReference>
<proteinExistence type="predicted"/>
<keyword evidence="2" id="KW-1185">Reference proteome</keyword>
<evidence type="ECO:0000313" key="1">
    <source>
        <dbReference type="EMBL" id="MDJ1371276.1"/>
    </source>
</evidence>